<organism evidence="1 2">
    <name type="scientific">Elsinoe australis</name>
    <dbReference type="NCBI Taxonomy" id="40998"/>
    <lineage>
        <taxon>Eukaryota</taxon>
        <taxon>Fungi</taxon>
        <taxon>Dikarya</taxon>
        <taxon>Ascomycota</taxon>
        <taxon>Pezizomycotina</taxon>
        <taxon>Dothideomycetes</taxon>
        <taxon>Dothideomycetidae</taxon>
        <taxon>Myriangiales</taxon>
        <taxon>Elsinoaceae</taxon>
        <taxon>Elsinoe</taxon>
    </lineage>
</organism>
<keyword evidence="2" id="KW-1185">Reference proteome</keyword>
<dbReference type="Proteomes" id="UP000243723">
    <property type="component" value="Unassembled WGS sequence"/>
</dbReference>
<comment type="caution">
    <text evidence="1">The sequence shown here is derived from an EMBL/GenBank/DDBJ whole genome shotgun (WGS) entry which is preliminary data.</text>
</comment>
<sequence>MDAVLEAIFGLERSKMQNVQDIMHILTQNVPQFTFTSWTVETCSCIEGQHDFVQGAFIQGSVINIPYNRINSLPPHGSLQALVSAVFEPYTLPRSNTCSVCDEPPERQLKVLDRCPLRLITGETFTREKESIQDIFSPIVVRVKDREDRNIQATYHLMCFISKDI</sequence>
<evidence type="ECO:0000313" key="2">
    <source>
        <dbReference type="Proteomes" id="UP000243723"/>
    </source>
</evidence>
<dbReference type="EMBL" id="NHZQ01000331">
    <property type="protein sequence ID" value="PSK42941.1"/>
    <property type="molecule type" value="Genomic_DNA"/>
</dbReference>
<reference evidence="1 2" key="1">
    <citation type="submission" date="2017-05" db="EMBL/GenBank/DDBJ databases">
        <title>Draft genome sequence of Elsinoe australis.</title>
        <authorList>
            <person name="Cheng Q."/>
        </authorList>
    </citation>
    <scope>NUCLEOTIDE SEQUENCE [LARGE SCALE GENOMIC DNA]</scope>
    <source>
        <strain evidence="1 2">NL1</strain>
    </source>
</reference>
<name>A0A2P7Z414_9PEZI</name>
<proteinExistence type="predicted"/>
<accession>A0A2P7Z414</accession>
<protein>
    <submittedName>
        <fullName evidence="1">Uncharacterized protein</fullName>
    </submittedName>
</protein>
<evidence type="ECO:0000313" key="1">
    <source>
        <dbReference type="EMBL" id="PSK42941.1"/>
    </source>
</evidence>
<gene>
    <name evidence="1" type="ORF">B9Z65_6895</name>
</gene>
<dbReference type="AlphaFoldDB" id="A0A2P7Z414"/>